<evidence type="ECO:0000313" key="3">
    <source>
        <dbReference type="EMBL" id="AWN46300.1"/>
    </source>
</evidence>
<accession>A0A2U8WLN1</accession>
<gene>
    <name evidence="3" type="ORF">DK419_08225</name>
</gene>
<keyword evidence="4" id="KW-1185">Reference proteome</keyword>
<dbReference type="Proteomes" id="UP000245444">
    <property type="component" value="Chromosome"/>
</dbReference>
<dbReference type="RefSeq" id="WP_109958648.1">
    <property type="nucleotide sequence ID" value="NZ_CP029553.1"/>
</dbReference>
<feature type="region of interest" description="Disordered" evidence="1">
    <location>
        <begin position="142"/>
        <end position="163"/>
    </location>
</feature>
<proteinExistence type="predicted"/>
<dbReference type="AlphaFoldDB" id="A0A2U8WLN1"/>
<evidence type="ECO:0000256" key="2">
    <source>
        <dbReference type="SAM" id="Phobius"/>
    </source>
</evidence>
<reference evidence="3 4" key="1">
    <citation type="submission" date="2018-05" db="EMBL/GenBank/DDBJ databases">
        <title>Complete Genome Sequence of Methylobacterium sp. 17Sr1-28.</title>
        <authorList>
            <person name="Srinivasan S."/>
        </authorList>
    </citation>
    <scope>NUCLEOTIDE SEQUENCE [LARGE SCALE GENOMIC DNA]</scope>
    <source>
        <strain evidence="3 4">17Sr1-28</strain>
    </source>
</reference>
<organism evidence="3 4">
    <name type="scientific">Methylobacterium terrae</name>
    <dbReference type="NCBI Taxonomy" id="2202827"/>
    <lineage>
        <taxon>Bacteria</taxon>
        <taxon>Pseudomonadati</taxon>
        <taxon>Pseudomonadota</taxon>
        <taxon>Alphaproteobacteria</taxon>
        <taxon>Hyphomicrobiales</taxon>
        <taxon>Methylobacteriaceae</taxon>
        <taxon>Methylobacterium</taxon>
    </lineage>
</organism>
<protein>
    <submittedName>
        <fullName evidence="3">DUF2721 domain-containing protein</fullName>
    </submittedName>
</protein>
<feature type="transmembrane region" description="Helical" evidence="2">
    <location>
        <begin position="16"/>
        <end position="37"/>
    </location>
</feature>
<evidence type="ECO:0000256" key="1">
    <source>
        <dbReference type="SAM" id="MobiDB-lite"/>
    </source>
</evidence>
<dbReference type="Pfam" id="PF11026">
    <property type="entry name" value="DUF2721"/>
    <property type="match status" value="1"/>
</dbReference>
<feature type="transmembrane region" description="Helical" evidence="2">
    <location>
        <begin position="104"/>
        <end position="130"/>
    </location>
</feature>
<sequence length="163" mass="17329">MLPSTDPSQVDSTAHIIQVALTPVFLLSGIATLLNVFSTRHARIADQVEKLSDRIAERPGDRAKLRDLRRRSLALDVAVVIAALGGVAICGAVLTLFLGTLRDAAVASVLFLLFGAAIVCTLASLTAFAAEMMLASRTVRTEVDEQQQESREQEAAGEDAAAR</sequence>
<dbReference type="EMBL" id="CP029553">
    <property type="protein sequence ID" value="AWN46300.1"/>
    <property type="molecule type" value="Genomic_DNA"/>
</dbReference>
<dbReference type="KEGG" id="mtea:DK419_08225"/>
<evidence type="ECO:0000313" key="4">
    <source>
        <dbReference type="Proteomes" id="UP000245444"/>
    </source>
</evidence>
<feature type="transmembrane region" description="Helical" evidence="2">
    <location>
        <begin position="73"/>
        <end position="98"/>
    </location>
</feature>
<keyword evidence="2" id="KW-0812">Transmembrane</keyword>
<dbReference type="OrthoDB" id="5396182at2"/>
<name>A0A2U8WLN1_9HYPH</name>
<keyword evidence="2" id="KW-0472">Membrane</keyword>
<dbReference type="InterPro" id="IPR021279">
    <property type="entry name" value="DUF2721"/>
</dbReference>
<keyword evidence="2" id="KW-1133">Transmembrane helix</keyword>